<evidence type="ECO:0000256" key="1">
    <source>
        <dbReference type="SAM" id="Phobius"/>
    </source>
</evidence>
<reference evidence="2" key="1">
    <citation type="submission" date="2018-11" db="EMBL/GenBank/DDBJ databases">
        <authorList>
            <consortium name="Pathogen Informatics"/>
        </authorList>
    </citation>
    <scope>NUCLEOTIDE SEQUENCE</scope>
</reference>
<dbReference type="EMBL" id="CAAALY010246632">
    <property type="protein sequence ID" value="VEL33901.1"/>
    <property type="molecule type" value="Genomic_DNA"/>
</dbReference>
<gene>
    <name evidence="2" type="ORF">PXEA_LOCUS27341</name>
</gene>
<keyword evidence="1" id="KW-1133">Transmembrane helix</keyword>
<dbReference type="Proteomes" id="UP000784294">
    <property type="component" value="Unassembled WGS sequence"/>
</dbReference>
<feature type="transmembrane region" description="Helical" evidence="1">
    <location>
        <begin position="212"/>
        <end position="229"/>
    </location>
</feature>
<dbReference type="OrthoDB" id="6249205at2759"/>
<organism evidence="2 3">
    <name type="scientific">Protopolystoma xenopodis</name>
    <dbReference type="NCBI Taxonomy" id="117903"/>
    <lineage>
        <taxon>Eukaryota</taxon>
        <taxon>Metazoa</taxon>
        <taxon>Spiralia</taxon>
        <taxon>Lophotrochozoa</taxon>
        <taxon>Platyhelminthes</taxon>
        <taxon>Monogenea</taxon>
        <taxon>Polyopisthocotylea</taxon>
        <taxon>Polystomatidea</taxon>
        <taxon>Polystomatidae</taxon>
        <taxon>Protopolystoma</taxon>
    </lineage>
</organism>
<evidence type="ECO:0000313" key="2">
    <source>
        <dbReference type="EMBL" id="VEL33901.1"/>
    </source>
</evidence>
<keyword evidence="1" id="KW-0812">Transmembrane</keyword>
<dbReference type="AlphaFoldDB" id="A0A3S5B1E0"/>
<name>A0A3S5B1E0_9PLAT</name>
<proteinExistence type="predicted"/>
<sequence>MPRWLFNIIPVCRKDIISPFTESIFGNPDKESRDVPSSCYSFVLCCLSRPALRAFAPLDPHFAILPRFPPPRRHDNGIPSPDQETVTRGCLSNLLLNSMYRLDIPQVRRHGYCVNSRDNMQYWLQQGETGQINLAELVMGVEHDSAHDSKRFCFCNDWNGCNPASQFRRPAWPLYALASLGLSLAGLLPAFLYRQRWFPQMDFFVYRLRSSAIIFLIRCLVVMAARFCNFSRALDTYRSPSRPPPVCLLHHCNKTCKHLLPICLAPPSGLGRPREQACVLSRRPLFVHSPNVINA</sequence>
<accession>A0A3S5B1E0</accession>
<protein>
    <submittedName>
        <fullName evidence="2">Uncharacterized protein</fullName>
    </submittedName>
</protein>
<keyword evidence="1" id="KW-0472">Membrane</keyword>
<feature type="transmembrane region" description="Helical" evidence="1">
    <location>
        <begin position="172"/>
        <end position="192"/>
    </location>
</feature>
<comment type="caution">
    <text evidence="2">The sequence shown here is derived from an EMBL/GenBank/DDBJ whole genome shotgun (WGS) entry which is preliminary data.</text>
</comment>
<keyword evidence="3" id="KW-1185">Reference proteome</keyword>
<evidence type="ECO:0000313" key="3">
    <source>
        <dbReference type="Proteomes" id="UP000784294"/>
    </source>
</evidence>